<name>A0A1B8GGK5_9PEZI</name>
<dbReference type="InterPro" id="IPR035979">
    <property type="entry name" value="RBD_domain_sf"/>
</dbReference>
<dbReference type="CDD" id="cd00590">
    <property type="entry name" value="RRM_SF"/>
    <property type="match status" value="1"/>
</dbReference>
<organism evidence="1 2">
    <name type="scientific">Pseudogymnoascus verrucosus</name>
    <dbReference type="NCBI Taxonomy" id="342668"/>
    <lineage>
        <taxon>Eukaryota</taxon>
        <taxon>Fungi</taxon>
        <taxon>Dikarya</taxon>
        <taxon>Ascomycota</taxon>
        <taxon>Pezizomycotina</taxon>
        <taxon>Leotiomycetes</taxon>
        <taxon>Thelebolales</taxon>
        <taxon>Thelebolaceae</taxon>
        <taxon>Pseudogymnoascus</taxon>
    </lineage>
</organism>
<evidence type="ECO:0008006" key="3">
    <source>
        <dbReference type="Google" id="ProtNLM"/>
    </source>
</evidence>
<dbReference type="GeneID" id="28840856"/>
<dbReference type="AlphaFoldDB" id="A0A1B8GGK5"/>
<gene>
    <name evidence="1" type="ORF">VE01_07470</name>
</gene>
<evidence type="ECO:0000313" key="2">
    <source>
        <dbReference type="Proteomes" id="UP000091956"/>
    </source>
</evidence>
<proteinExistence type="predicted"/>
<accession>A0A1B8GGK5</accession>
<dbReference type="Proteomes" id="UP000091956">
    <property type="component" value="Unassembled WGS sequence"/>
</dbReference>
<reference evidence="2" key="2">
    <citation type="journal article" date="2018" name="Nat. Commun.">
        <title>Extreme sensitivity to ultraviolet light in the fungal pathogen causing white-nose syndrome of bats.</title>
        <authorList>
            <person name="Palmer J.M."/>
            <person name="Drees K.P."/>
            <person name="Foster J.T."/>
            <person name="Lindner D.L."/>
        </authorList>
    </citation>
    <scope>NUCLEOTIDE SEQUENCE [LARGE SCALE GENOMIC DNA]</scope>
    <source>
        <strain evidence="2">UAMH 10579</strain>
    </source>
</reference>
<reference evidence="1 2" key="1">
    <citation type="submission" date="2016-03" db="EMBL/GenBank/DDBJ databases">
        <title>Comparative genomics of Pseudogymnoascus destructans, the fungus causing white-nose syndrome of bats.</title>
        <authorList>
            <person name="Palmer J.M."/>
            <person name="Drees K.P."/>
            <person name="Foster J.T."/>
            <person name="Lindner D.L."/>
        </authorList>
    </citation>
    <scope>NUCLEOTIDE SEQUENCE [LARGE SCALE GENOMIC DNA]</scope>
    <source>
        <strain evidence="1 2">UAMH 10579</strain>
    </source>
</reference>
<dbReference type="EMBL" id="KV460239">
    <property type="protein sequence ID" value="OBT94967.1"/>
    <property type="molecule type" value="Genomic_DNA"/>
</dbReference>
<sequence length="621" mass="67758">MNQQSASNHLSAYGTRSVITNEHSASDKIGVSDRLGASVNLDASANLGVCVNLGASEYLGASGHLGASDYLGADKPRASSKLSVYSTSFSTTGLKSTSDKLSAYSTDYSTTDLKSGASDKLSAYDIPSVRRNQHNASNKLSAYKISSVTRSRFSDVLQVGRKEISLDKQCLDPDCNDFCQGATDKSFKTEPGSKQDDFSLNMDGVLNVFGPFGRSSLPPIPEHTTPTKASQAAGPNLRDIGLNTSNPSISDPDLLVYPDLRKRVGRYFETRKPTPEGWTWSVDGRLNAAAPLYAPTQSSTSVALTDSSTIASGSVTEFSQAGPSRPSTPQMGPYQMGLYQMSLGPPTPQMGPYQMALYKTSPPPEAPLQMALVQSGPSQMGPLTAGLNNPLDPIAVIGKMREIQTEGMQPFGPSRYLSHPNGNPTGNPNGNYLGTMSAASNQMTNLPDHLNTCIWVEGAPADMTYYEMLRSIRHCGKVYSVHINPPREKHFTAAAKIAFCTRLGAENFFHQAHSGYGIVIRGRRLCVRWNRNKYRENFNRGESRVLRISGPSDYINYPVLAEYFSRLFYFNLILVQEVSPGVMIWEFSSILAQAHSAKQAIEREPAMMNLVRIKYERDPCE</sequence>
<dbReference type="STRING" id="342668.A0A1B8GGK5"/>
<protein>
    <recommendedName>
        <fullName evidence="3">RRM domain-containing protein</fullName>
    </recommendedName>
</protein>
<dbReference type="RefSeq" id="XP_018128700.1">
    <property type="nucleotide sequence ID" value="XM_018276905.1"/>
</dbReference>
<dbReference type="OrthoDB" id="3508416at2759"/>
<dbReference type="SUPFAM" id="SSF54928">
    <property type="entry name" value="RNA-binding domain, RBD"/>
    <property type="match status" value="1"/>
</dbReference>
<dbReference type="GO" id="GO:0003676">
    <property type="term" value="F:nucleic acid binding"/>
    <property type="evidence" value="ECO:0007669"/>
    <property type="project" value="InterPro"/>
</dbReference>
<evidence type="ECO:0000313" key="1">
    <source>
        <dbReference type="EMBL" id="OBT94967.1"/>
    </source>
</evidence>
<keyword evidence="2" id="KW-1185">Reference proteome</keyword>